<comment type="caution">
    <text evidence="1">The sequence shown here is derived from an EMBL/GenBank/DDBJ whole genome shotgun (WGS) entry which is preliminary data.</text>
</comment>
<proteinExistence type="predicted"/>
<name>A0ACB6QCJ1_9PLEO</name>
<evidence type="ECO:0000313" key="2">
    <source>
        <dbReference type="Proteomes" id="UP000799755"/>
    </source>
</evidence>
<evidence type="ECO:0000313" key="1">
    <source>
        <dbReference type="EMBL" id="KAF2464626.1"/>
    </source>
</evidence>
<accession>A0ACB6QCJ1</accession>
<protein>
    <submittedName>
        <fullName evidence="1">MFS general substrate transporter</fullName>
    </submittedName>
</protein>
<dbReference type="Proteomes" id="UP000799755">
    <property type="component" value="Unassembled WGS sequence"/>
</dbReference>
<organism evidence="1 2">
    <name type="scientific">Lindgomyces ingoldianus</name>
    <dbReference type="NCBI Taxonomy" id="673940"/>
    <lineage>
        <taxon>Eukaryota</taxon>
        <taxon>Fungi</taxon>
        <taxon>Dikarya</taxon>
        <taxon>Ascomycota</taxon>
        <taxon>Pezizomycotina</taxon>
        <taxon>Dothideomycetes</taxon>
        <taxon>Pleosporomycetidae</taxon>
        <taxon>Pleosporales</taxon>
        <taxon>Lindgomycetaceae</taxon>
        <taxon>Lindgomyces</taxon>
    </lineage>
</organism>
<gene>
    <name evidence="1" type="ORF">BDR25DRAFT_296584</name>
</gene>
<reference evidence="1" key="1">
    <citation type="journal article" date="2020" name="Stud. Mycol.">
        <title>101 Dothideomycetes genomes: a test case for predicting lifestyles and emergence of pathogens.</title>
        <authorList>
            <person name="Haridas S."/>
            <person name="Albert R."/>
            <person name="Binder M."/>
            <person name="Bloem J."/>
            <person name="Labutti K."/>
            <person name="Salamov A."/>
            <person name="Andreopoulos B."/>
            <person name="Baker S."/>
            <person name="Barry K."/>
            <person name="Bills G."/>
            <person name="Bluhm B."/>
            <person name="Cannon C."/>
            <person name="Castanera R."/>
            <person name="Culley D."/>
            <person name="Daum C."/>
            <person name="Ezra D."/>
            <person name="Gonzalez J."/>
            <person name="Henrissat B."/>
            <person name="Kuo A."/>
            <person name="Liang C."/>
            <person name="Lipzen A."/>
            <person name="Lutzoni F."/>
            <person name="Magnuson J."/>
            <person name="Mondo S."/>
            <person name="Nolan M."/>
            <person name="Ohm R."/>
            <person name="Pangilinan J."/>
            <person name="Park H.-J."/>
            <person name="Ramirez L."/>
            <person name="Alfaro M."/>
            <person name="Sun H."/>
            <person name="Tritt A."/>
            <person name="Yoshinaga Y."/>
            <person name="Zwiers L.-H."/>
            <person name="Turgeon B."/>
            <person name="Goodwin S."/>
            <person name="Spatafora J."/>
            <person name="Crous P."/>
            <person name="Grigoriev I."/>
        </authorList>
    </citation>
    <scope>NUCLEOTIDE SEQUENCE</scope>
    <source>
        <strain evidence="1">ATCC 200398</strain>
    </source>
</reference>
<sequence>MDAKNDEVHQVEAVNHSGHSHSHDAHIVPIEQEATENARHINLSWRSWLVVFITCFAIMAQVYVVVAAGSLIAFIIRDLGEPAIAGWIIQGPLLMQSVLSPLVGRLSDVLDRKYLASIPPLIAFVGAVVCAKATSMNMLIGGGILIGITLATISIVQAIPSEILPLKYRALANGFAFLGGAVGGLVGGVGAGGVTNANQGGWRDIFWMQAAFHAATSVGLLAFYWPQKRSDYPKMKFSEYVWACDPIGSFLFICSATLMLLGLNWAGGDYPWSDPHVAAPLGIGLGLLVVFCLYEWKGRDDGIVAHVFFRNGQNFILSVFAFAVEGWIFYSAVNSVTPQIVLNLGFENNAWDISIRQLSYVLPSLVFSIPITLYATKYKDMKTPLIATFTIFLVVTISYACIKPTWNKAQIGLNVLSGIGQSGPLTLLVACVQFTAPHAFLSTATGLAFSARAIGGAFGSAVISAIVNGRINSHYANDVSSAAIAAGLPESSVPNLLASLAEGGVETVPGATPEIMAAVMNASHWSYARAYRLGWASVIPFVVLALVAVACLRGVKELMTEKVEATVEHVPEDEEKVQA</sequence>
<keyword evidence="2" id="KW-1185">Reference proteome</keyword>
<dbReference type="EMBL" id="MU003535">
    <property type="protein sequence ID" value="KAF2464626.1"/>
    <property type="molecule type" value="Genomic_DNA"/>
</dbReference>